<name>A0A1A9NAK0_9BURK</name>
<dbReference type="SMART" id="SM00487">
    <property type="entry name" value="DEXDc"/>
    <property type="match status" value="1"/>
</dbReference>
<comment type="caution">
    <text evidence="8">The sequence shown here is derived from an EMBL/GenBank/DDBJ whole genome shotgun (WGS) entry which is preliminary data.</text>
</comment>
<keyword evidence="9" id="KW-1185">Reference proteome</keyword>
<keyword evidence="1" id="KW-0547">Nucleotide-binding</keyword>
<keyword evidence="4" id="KW-0067">ATP-binding</keyword>
<evidence type="ECO:0000313" key="9">
    <source>
        <dbReference type="Proteomes" id="UP000077961"/>
    </source>
</evidence>
<dbReference type="Pfam" id="PF00270">
    <property type="entry name" value="DEAD"/>
    <property type="match status" value="1"/>
</dbReference>
<dbReference type="Proteomes" id="UP000077961">
    <property type="component" value="Unassembled WGS sequence"/>
</dbReference>
<feature type="domain" description="Helicase C-terminal" evidence="6">
    <location>
        <begin position="289"/>
        <end position="474"/>
    </location>
</feature>
<evidence type="ECO:0000256" key="2">
    <source>
        <dbReference type="ARBA" id="ARBA00022801"/>
    </source>
</evidence>
<evidence type="ECO:0000259" key="5">
    <source>
        <dbReference type="PROSITE" id="PS51192"/>
    </source>
</evidence>
<evidence type="ECO:0000259" key="6">
    <source>
        <dbReference type="PROSITE" id="PS51194"/>
    </source>
</evidence>
<dbReference type="PANTHER" id="PTHR47961">
    <property type="entry name" value="DNA POLYMERASE THETA, PUTATIVE (AFU_ORTHOLOGUE AFUA_1G05260)-RELATED"/>
    <property type="match status" value="1"/>
</dbReference>
<evidence type="ECO:0000256" key="1">
    <source>
        <dbReference type="ARBA" id="ARBA00022741"/>
    </source>
</evidence>
<gene>
    <name evidence="7" type="ORF">A6V36_27455</name>
    <name evidence="8" type="ORF">A6V37_20605</name>
</gene>
<dbReference type="InterPro" id="IPR014001">
    <property type="entry name" value="Helicase_ATP-bd"/>
</dbReference>
<dbReference type="InterPro" id="IPR050474">
    <property type="entry name" value="Hel308_SKI2-like"/>
</dbReference>
<evidence type="ECO:0000256" key="3">
    <source>
        <dbReference type="ARBA" id="ARBA00022806"/>
    </source>
</evidence>
<dbReference type="Pfam" id="PF00271">
    <property type="entry name" value="Helicase_C"/>
    <property type="match status" value="1"/>
</dbReference>
<dbReference type="OrthoDB" id="9815222at2"/>
<dbReference type="RefSeq" id="WP_064267627.1">
    <property type="nucleotide sequence ID" value="NZ_LXJZ01000140.1"/>
</dbReference>
<dbReference type="GO" id="GO:0004386">
    <property type="term" value="F:helicase activity"/>
    <property type="evidence" value="ECO:0007669"/>
    <property type="project" value="UniProtKB-KW"/>
</dbReference>
<proteinExistence type="predicted"/>
<dbReference type="SUPFAM" id="SSF52540">
    <property type="entry name" value="P-loop containing nucleoside triphosphate hydrolases"/>
    <property type="match status" value="1"/>
</dbReference>
<protein>
    <recommendedName>
        <fullName evidence="11">DEAD/DEAH box helicase</fullName>
    </recommendedName>
</protein>
<dbReference type="AlphaFoldDB" id="A0A1A9NAK0"/>
<reference evidence="9 10" key="1">
    <citation type="submission" date="2016-04" db="EMBL/GenBank/DDBJ databases">
        <title>Reclassification of Paraburkholderia panaciterrae (Farh et al. 2015) Dobritsa &amp; Samadpour 2016 as a later homotypic synonym of Paraburkholderia ginsengiterrae (Farh et al. 2015) Dobritsa &amp; Samadpour 2016.</title>
        <authorList>
            <person name="Dobritsa A.P."/>
            <person name="Kutumbaka K."/>
            <person name="Samadpour M."/>
        </authorList>
    </citation>
    <scope>NUCLEOTIDE SEQUENCE [LARGE SCALE GENOMIC DNA]</scope>
    <source>
        <strain evidence="8 10">DCY85</strain>
        <strain evidence="7 9">DCY85-1</strain>
    </source>
</reference>
<organism evidence="8 10">
    <name type="scientific">Paraburkholderia ginsengiterrae</name>
    <dbReference type="NCBI Taxonomy" id="1462993"/>
    <lineage>
        <taxon>Bacteria</taxon>
        <taxon>Pseudomonadati</taxon>
        <taxon>Pseudomonadota</taxon>
        <taxon>Betaproteobacteria</taxon>
        <taxon>Burkholderiales</taxon>
        <taxon>Burkholderiaceae</taxon>
        <taxon>Paraburkholderia</taxon>
    </lineage>
</organism>
<dbReference type="EMBL" id="LXJZ01000140">
    <property type="protein sequence ID" value="OAJ59385.1"/>
    <property type="molecule type" value="Genomic_DNA"/>
</dbReference>
<dbReference type="PROSITE" id="PS51192">
    <property type="entry name" value="HELICASE_ATP_BIND_1"/>
    <property type="match status" value="1"/>
</dbReference>
<evidence type="ECO:0000256" key="4">
    <source>
        <dbReference type="ARBA" id="ARBA00022840"/>
    </source>
</evidence>
<dbReference type="InterPro" id="IPR011545">
    <property type="entry name" value="DEAD/DEAH_box_helicase_dom"/>
</dbReference>
<evidence type="ECO:0008006" key="11">
    <source>
        <dbReference type="Google" id="ProtNLM"/>
    </source>
</evidence>
<accession>A0A1A9NAK0</accession>
<dbReference type="Gene3D" id="3.40.50.300">
    <property type="entry name" value="P-loop containing nucleotide triphosphate hydrolases"/>
    <property type="match status" value="2"/>
</dbReference>
<dbReference type="STRING" id="1462993.A6V36_27455"/>
<dbReference type="InterPro" id="IPR027417">
    <property type="entry name" value="P-loop_NTPase"/>
</dbReference>
<dbReference type="PANTHER" id="PTHR47961:SF6">
    <property type="entry name" value="DNA-DIRECTED DNA POLYMERASE"/>
    <property type="match status" value="1"/>
</dbReference>
<evidence type="ECO:0000313" key="8">
    <source>
        <dbReference type="EMBL" id="OAJ63298.1"/>
    </source>
</evidence>
<dbReference type="GO" id="GO:0005524">
    <property type="term" value="F:ATP binding"/>
    <property type="evidence" value="ECO:0007669"/>
    <property type="project" value="UniProtKB-KW"/>
</dbReference>
<evidence type="ECO:0000313" key="10">
    <source>
        <dbReference type="Proteomes" id="UP000078116"/>
    </source>
</evidence>
<sequence>MQISGEQWNQISSLRGSDLKGVVFEILRGAASAIQREESDDASTLDIVPRLAKLIEDRQELASYREPFSALARATGLWNYIDKAVASEPDLLLAESVTVPELDGITLHREQVDALNELLAGRNLILSAPTSFGKSLLIDALLASGRYTRVAIVLPTIALLDEFRRRLRSRFDSRFTVVMHPSEEASGDAPTIFLGTQERLIHRTDLGKLDLTVVDEFYKLDPSRRDDRCITLNAAVYKLLKCSRQFFFLGPNIDNVRFAEGAKWKFEFLRTKFSTVAVDTYDLRQIDGKEERLLEEIGEDGNWPALVFVSSPDRANKIAGKAAEGMAVSDYADAFAKWLSDNVGANWSLIQTVRFGFGVHHGRLPRAIASQMVRLFNEGTLPVLFCTSTLIEGVNTAAKTVLIYDKKINKAPYDFFTYSNIRGRAGRLGQHHVGKVFLFNEAPVHEDMEVSPTLFADEEDAPLDYVVQLDEPLTQPTADNRIAAVRHSLALDWPDLRLAASLGLEVAQRLKTKVQSALDSGAALVWTGVPRYPEIQAVVEVISAVRPASEFGAYTAKSLTYFVSELRKAKGMKTFLNLYDAKYTGSAESYDNVFRFLRACEYGLPQWFSLVEAFVKSAGFHANYSLFVQALSRWFLAEELKNLDEEGIPIQISERFHGGESKAALTDRLAELAMSGSAELTPFERDWIISALELKVPNQ</sequence>
<keyword evidence="2" id="KW-0378">Hydrolase</keyword>
<evidence type="ECO:0000313" key="7">
    <source>
        <dbReference type="EMBL" id="OAJ59385.1"/>
    </source>
</evidence>
<dbReference type="SMART" id="SM00490">
    <property type="entry name" value="HELICc"/>
    <property type="match status" value="1"/>
</dbReference>
<dbReference type="GO" id="GO:0016787">
    <property type="term" value="F:hydrolase activity"/>
    <property type="evidence" value="ECO:0007669"/>
    <property type="project" value="UniProtKB-KW"/>
</dbReference>
<dbReference type="GO" id="GO:0003676">
    <property type="term" value="F:nucleic acid binding"/>
    <property type="evidence" value="ECO:0007669"/>
    <property type="project" value="InterPro"/>
</dbReference>
<dbReference type="Proteomes" id="UP000078116">
    <property type="component" value="Unassembled WGS sequence"/>
</dbReference>
<keyword evidence="3" id="KW-0347">Helicase</keyword>
<dbReference type="PROSITE" id="PS51194">
    <property type="entry name" value="HELICASE_CTER"/>
    <property type="match status" value="1"/>
</dbReference>
<dbReference type="EMBL" id="LXKA01000132">
    <property type="protein sequence ID" value="OAJ63298.1"/>
    <property type="molecule type" value="Genomic_DNA"/>
</dbReference>
<dbReference type="InterPro" id="IPR001650">
    <property type="entry name" value="Helicase_C-like"/>
</dbReference>
<feature type="domain" description="Helicase ATP-binding" evidence="5">
    <location>
        <begin position="115"/>
        <end position="271"/>
    </location>
</feature>